<evidence type="ECO:0000313" key="5">
    <source>
        <dbReference type="RefSeq" id="XP_029333196.1"/>
    </source>
</evidence>
<dbReference type="InterPro" id="IPR052091">
    <property type="entry name" value="Beta-ala_Activ/Resist"/>
</dbReference>
<evidence type="ECO:0000259" key="3">
    <source>
        <dbReference type="Pfam" id="PF00501"/>
    </source>
</evidence>
<dbReference type="KEGG" id="mcal:110294175"/>
<dbReference type="InterPro" id="IPR042099">
    <property type="entry name" value="ANL_N_sf"/>
</dbReference>
<dbReference type="GO" id="GO:0043041">
    <property type="term" value="P:amino acid activation for nonribosomal peptide biosynthetic process"/>
    <property type="evidence" value="ECO:0007669"/>
    <property type="project" value="TreeGrafter"/>
</dbReference>
<dbReference type="Gene3D" id="3.40.50.12780">
    <property type="entry name" value="N-terminal domain of ligase-like"/>
    <property type="match status" value="1"/>
</dbReference>
<evidence type="ECO:0000313" key="4">
    <source>
        <dbReference type="Proteomes" id="UP000515126"/>
    </source>
</evidence>
<dbReference type="PANTHER" id="PTHR44394">
    <property type="entry name" value="BETA-ALANINE-ACTIVATING ENZYME"/>
    <property type="match status" value="1"/>
</dbReference>
<dbReference type="GO" id="GO:0006629">
    <property type="term" value="P:lipid metabolic process"/>
    <property type="evidence" value="ECO:0007669"/>
    <property type="project" value="UniProtKB-KW"/>
</dbReference>
<dbReference type="Pfam" id="PF00501">
    <property type="entry name" value="AMP-binding"/>
    <property type="match status" value="1"/>
</dbReference>
<protein>
    <submittedName>
        <fullName evidence="5">Beta-alanine-activating enzyme-like</fullName>
    </submittedName>
</protein>
<accession>A0A6P7R6J1</accession>
<evidence type="ECO:0000256" key="1">
    <source>
        <dbReference type="ARBA" id="ARBA00023098"/>
    </source>
</evidence>
<name>A0A6P7R6J1_MUSCR</name>
<dbReference type="Proteomes" id="UP000515126">
    <property type="component" value="Chromosome 5"/>
</dbReference>
<feature type="region of interest" description="Disordered" evidence="2">
    <location>
        <begin position="159"/>
        <end position="182"/>
    </location>
</feature>
<dbReference type="PROSITE" id="PS00455">
    <property type="entry name" value="AMP_BINDING"/>
    <property type="match status" value="1"/>
</dbReference>
<feature type="domain" description="AMP-dependent synthetase/ligase" evidence="3">
    <location>
        <begin position="10"/>
        <end position="221"/>
    </location>
</feature>
<dbReference type="SUPFAM" id="SSF56801">
    <property type="entry name" value="Acetyl-CoA synthetase-like"/>
    <property type="match status" value="1"/>
</dbReference>
<organism evidence="4 5">
    <name type="scientific">Mus caroli</name>
    <name type="common">Ryukyu mouse</name>
    <name type="synonym">Ricefield mouse</name>
    <dbReference type="NCBI Taxonomy" id="10089"/>
    <lineage>
        <taxon>Eukaryota</taxon>
        <taxon>Metazoa</taxon>
        <taxon>Chordata</taxon>
        <taxon>Craniata</taxon>
        <taxon>Vertebrata</taxon>
        <taxon>Euteleostomi</taxon>
        <taxon>Mammalia</taxon>
        <taxon>Eutheria</taxon>
        <taxon>Euarchontoglires</taxon>
        <taxon>Glires</taxon>
        <taxon>Rodentia</taxon>
        <taxon>Myomorpha</taxon>
        <taxon>Muroidea</taxon>
        <taxon>Muridae</taxon>
        <taxon>Murinae</taxon>
        <taxon>Mus</taxon>
        <taxon>Mus</taxon>
    </lineage>
</organism>
<dbReference type="PANTHER" id="PTHR44394:SF1">
    <property type="entry name" value="BETA-ALANINE-ACTIVATING ENZYME"/>
    <property type="match status" value="1"/>
</dbReference>
<proteinExistence type="predicted"/>
<dbReference type="GeneID" id="110294175"/>
<sequence>MTLQELVLQTASVYMDRTAVCFDEGNNQHPVCYTYKALLSKASELSGFLSAHCDFGGIREIGLYCQPGINLPSWILGILQIPTAYAPIDPDSPPSLSTYFMKKCDLKYVLIEKQQLSKFKSSHETVLNYDTVSVEHKDLALFRLYWEDGGVSTVLSDRTDQHKVTDGEDRVSAESRTPEKEHMDMRHDGCLAYVLHTSGTTGTPKTVRVPHACILPNIQHFRDSDLSETISDEVQAEKPACKIVPVTLRRFHSEKRGLGFFFLEALRSSHYLDILNAEILLGIFLRSV</sequence>
<keyword evidence="4" id="KW-1185">Reference proteome</keyword>
<dbReference type="RefSeq" id="XP_029333196.1">
    <property type="nucleotide sequence ID" value="XM_029477336.1"/>
</dbReference>
<dbReference type="InterPro" id="IPR020845">
    <property type="entry name" value="AMP-binding_CS"/>
</dbReference>
<dbReference type="InterPro" id="IPR000873">
    <property type="entry name" value="AMP-dep_synth/lig_dom"/>
</dbReference>
<evidence type="ECO:0000256" key="2">
    <source>
        <dbReference type="SAM" id="MobiDB-lite"/>
    </source>
</evidence>
<dbReference type="AlphaFoldDB" id="A0A6P7R6J1"/>
<gene>
    <name evidence="5" type="primary">LOC110294175</name>
</gene>
<keyword evidence="1" id="KW-0443">Lipid metabolism</keyword>
<reference evidence="5" key="1">
    <citation type="submission" date="2025-08" db="UniProtKB">
        <authorList>
            <consortium name="RefSeq"/>
        </authorList>
    </citation>
    <scope>IDENTIFICATION</scope>
</reference>